<evidence type="ECO:0000256" key="1">
    <source>
        <dbReference type="ARBA" id="ARBA00001657"/>
    </source>
</evidence>
<dbReference type="EC" id="3.2.1.20" evidence="3"/>
<dbReference type="PROSITE" id="PS51257">
    <property type="entry name" value="PROKAR_LIPOPROTEIN"/>
    <property type="match status" value="1"/>
</dbReference>
<dbReference type="SUPFAM" id="SSF51445">
    <property type="entry name" value="(Trans)glycosidases"/>
    <property type="match status" value="1"/>
</dbReference>
<sequence>MRSFAFLLVILAVALACPSQTGFKAPQKRSVQHRVESREDVPRNWLESGLVYQIYPRSFQDSDGDGVGDLKGIISRLDHFVQLGINVLWISPIFKSPMADFGYDISDFTDIDPIFGTIQDFTDLTAAAKAKGLKLVLDMVPNHSSDEHEWFIKSVNRVDPYTDYYVWLDGEQPGVPPTNWLSVFGGSAWTFNEQRGQWYLHQFVAKQPDLNYRNPLVREELKNILRFWLDRGTDGFRVDAVPHMYEDPTFPDELPSGDPTADPDQYGYLIHDQITWNRPETYDVMADIRQVLQEYEDGDGEHRVMMTEAYVPLENVIQYYGNESFRIADFPFNFALINGISNCLYYCNVTARGYPYNGTQLRDTIVEFLNAIPSWVGPQGANWVLGNHDQRRLASRYGEALTDGMIMVQMLLPGTPVTYYGEEIGMKDQFISYEDTLDPQGCQMGPDRYEKSSRDPARTPMQWDDTFNAGFSTSDTTWLPMGDNYLTVNVKLQKENLISHLNIYRTMVALRQEASVVYGSYDFPIVDEDAFTLTRIRTNSTSYVVVLNVGLQERRFDLSGVTGIPATAKVVVRSIQAISGETQIGFTINTSDFPVGAQEGLVLSFLGL</sequence>
<evidence type="ECO:0000259" key="7">
    <source>
        <dbReference type="SMART" id="SM00642"/>
    </source>
</evidence>
<dbReference type="Gene3D" id="2.60.40.1180">
    <property type="entry name" value="Golgi alpha-mannosidase II"/>
    <property type="match status" value="1"/>
</dbReference>
<comment type="caution">
    <text evidence="8">The sequence shown here is derived from an EMBL/GenBank/DDBJ whole genome shotgun (WGS) entry which is preliminary data.</text>
</comment>
<dbReference type="OrthoDB" id="1740265at2759"/>
<comment type="catalytic activity">
    <reaction evidence="1">
        <text>Hydrolysis of terminal, non-reducing (1-&gt;4)-linked alpha-D-glucose residues with release of alpha-D-glucose.</text>
        <dbReference type="EC" id="3.2.1.20"/>
    </reaction>
</comment>
<dbReference type="EMBL" id="CAKKLH010000224">
    <property type="protein sequence ID" value="CAH0106641.1"/>
    <property type="molecule type" value="Genomic_DNA"/>
</dbReference>
<dbReference type="Gene3D" id="3.90.400.10">
    <property type="entry name" value="Oligo-1,6-glucosidase, Domain 2"/>
    <property type="match status" value="1"/>
</dbReference>
<dbReference type="Proteomes" id="UP000789390">
    <property type="component" value="Unassembled WGS sequence"/>
</dbReference>
<keyword evidence="5" id="KW-0378">Hydrolase</keyword>
<dbReference type="FunFam" id="3.90.400.10:FF:000001">
    <property type="entry name" value="Maltase A3, isoform A"/>
    <property type="match status" value="1"/>
</dbReference>
<keyword evidence="9" id="KW-1185">Reference proteome</keyword>
<keyword evidence="4" id="KW-0325">Glycoprotein</keyword>
<keyword evidence="6" id="KW-0732">Signal</keyword>
<protein>
    <recommendedName>
        <fullName evidence="3">alpha-glucosidase</fullName>
        <ecNumber evidence="3">3.2.1.20</ecNumber>
    </recommendedName>
</protein>
<dbReference type="GO" id="GO:0005975">
    <property type="term" value="P:carbohydrate metabolic process"/>
    <property type="evidence" value="ECO:0007669"/>
    <property type="project" value="InterPro"/>
</dbReference>
<dbReference type="PANTHER" id="PTHR10357:SF179">
    <property type="entry name" value="NEUTRAL AND BASIC AMINO ACID TRANSPORT PROTEIN RBAT"/>
    <property type="match status" value="1"/>
</dbReference>
<feature type="chain" id="PRO_5035170809" description="alpha-glucosidase" evidence="6">
    <location>
        <begin position="17"/>
        <end position="608"/>
    </location>
</feature>
<keyword evidence="5" id="KW-0326">Glycosidase</keyword>
<dbReference type="InterPro" id="IPR006047">
    <property type="entry name" value="GH13_cat_dom"/>
</dbReference>
<organism evidence="8 9">
    <name type="scientific">Daphnia galeata</name>
    <dbReference type="NCBI Taxonomy" id="27404"/>
    <lineage>
        <taxon>Eukaryota</taxon>
        <taxon>Metazoa</taxon>
        <taxon>Ecdysozoa</taxon>
        <taxon>Arthropoda</taxon>
        <taxon>Crustacea</taxon>
        <taxon>Branchiopoda</taxon>
        <taxon>Diplostraca</taxon>
        <taxon>Cladocera</taxon>
        <taxon>Anomopoda</taxon>
        <taxon>Daphniidae</taxon>
        <taxon>Daphnia</taxon>
    </lineage>
</organism>
<evidence type="ECO:0000256" key="5">
    <source>
        <dbReference type="ARBA" id="ARBA00023295"/>
    </source>
</evidence>
<evidence type="ECO:0000256" key="6">
    <source>
        <dbReference type="SAM" id="SignalP"/>
    </source>
</evidence>
<evidence type="ECO:0000313" key="8">
    <source>
        <dbReference type="EMBL" id="CAH0106641.1"/>
    </source>
</evidence>
<dbReference type="Gene3D" id="3.20.20.80">
    <property type="entry name" value="Glycosidases"/>
    <property type="match status" value="1"/>
</dbReference>
<evidence type="ECO:0000256" key="4">
    <source>
        <dbReference type="ARBA" id="ARBA00023180"/>
    </source>
</evidence>
<feature type="signal peptide" evidence="6">
    <location>
        <begin position="1"/>
        <end position="16"/>
    </location>
</feature>
<feature type="domain" description="Glycosyl hydrolase family 13 catalytic" evidence="7">
    <location>
        <begin position="53"/>
        <end position="458"/>
    </location>
</feature>
<dbReference type="CDD" id="cd11328">
    <property type="entry name" value="AmyAc_maltase"/>
    <property type="match status" value="1"/>
</dbReference>
<name>A0A8J2RVE1_9CRUS</name>
<dbReference type="SMART" id="SM00642">
    <property type="entry name" value="Aamy"/>
    <property type="match status" value="1"/>
</dbReference>
<gene>
    <name evidence="8" type="ORF">DGAL_LOCUS9798</name>
</gene>
<dbReference type="InterPro" id="IPR045857">
    <property type="entry name" value="O16G_dom_2"/>
</dbReference>
<accession>A0A8J2RVE1</accession>
<proteinExistence type="inferred from homology"/>
<dbReference type="AlphaFoldDB" id="A0A8J2RVE1"/>
<dbReference type="InterPro" id="IPR017853">
    <property type="entry name" value="GH"/>
</dbReference>
<dbReference type="GO" id="GO:0004558">
    <property type="term" value="F:alpha-1,4-glucosidase activity"/>
    <property type="evidence" value="ECO:0007669"/>
    <property type="project" value="UniProtKB-EC"/>
</dbReference>
<evidence type="ECO:0000313" key="9">
    <source>
        <dbReference type="Proteomes" id="UP000789390"/>
    </source>
</evidence>
<comment type="similarity">
    <text evidence="2">Belongs to the glycosyl hydrolase 13 family.</text>
</comment>
<reference evidence="8" key="1">
    <citation type="submission" date="2021-11" db="EMBL/GenBank/DDBJ databases">
        <authorList>
            <person name="Schell T."/>
        </authorList>
    </citation>
    <scope>NUCLEOTIDE SEQUENCE</scope>
    <source>
        <strain evidence="8">M5</strain>
    </source>
</reference>
<evidence type="ECO:0000256" key="2">
    <source>
        <dbReference type="ARBA" id="ARBA00008061"/>
    </source>
</evidence>
<evidence type="ECO:0000256" key="3">
    <source>
        <dbReference type="ARBA" id="ARBA00012741"/>
    </source>
</evidence>
<dbReference type="PANTHER" id="PTHR10357">
    <property type="entry name" value="ALPHA-AMYLASE FAMILY MEMBER"/>
    <property type="match status" value="1"/>
</dbReference>
<dbReference type="InterPro" id="IPR013780">
    <property type="entry name" value="Glyco_hydro_b"/>
</dbReference>
<dbReference type="Pfam" id="PF00128">
    <property type="entry name" value="Alpha-amylase"/>
    <property type="match status" value="1"/>
</dbReference>